<dbReference type="Proteomes" id="UP001590950">
    <property type="component" value="Unassembled WGS sequence"/>
</dbReference>
<dbReference type="PANTHER" id="PTHR16631">
    <property type="entry name" value="GLUCAN 1,3-BETA-GLUCOSIDASE"/>
    <property type="match status" value="1"/>
</dbReference>
<feature type="region of interest" description="Disordered" evidence="4">
    <location>
        <begin position="81"/>
        <end position="190"/>
    </location>
</feature>
<organism evidence="5 6">
    <name type="scientific">Stereocaulon virgatum</name>
    <dbReference type="NCBI Taxonomy" id="373712"/>
    <lineage>
        <taxon>Eukaryota</taxon>
        <taxon>Fungi</taxon>
        <taxon>Dikarya</taxon>
        <taxon>Ascomycota</taxon>
        <taxon>Pezizomycotina</taxon>
        <taxon>Lecanoromycetes</taxon>
        <taxon>OSLEUM clade</taxon>
        <taxon>Lecanoromycetidae</taxon>
        <taxon>Lecanorales</taxon>
        <taxon>Lecanorineae</taxon>
        <taxon>Stereocaulaceae</taxon>
        <taxon>Stereocaulon</taxon>
    </lineage>
</organism>
<dbReference type="InterPro" id="IPR017853">
    <property type="entry name" value="GH"/>
</dbReference>
<dbReference type="PANTHER" id="PTHR16631:SF14">
    <property type="entry name" value="FAMILY 17 GLUCOSIDASE SCW10-RELATED"/>
    <property type="match status" value="1"/>
</dbReference>
<comment type="similarity">
    <text evidence="2">Belongs to the glycosyl hydrolase 17 family.</text>
</comment>
<keyword evidence="6" id="KW-1185">Reference proteome</keyword>
<feature type="compositionally biased region" description="Pro residues" evidence="4">
    <location>
        <begin position="97"/>
        <end position="109"/>
    </location>
</feature>
<protein>
    <submittedName>
        <fullName evidence="5">Uncharacterized protein</fullName>
    </submittedName>
</protein>
<comment type="subcellular location">
    <subcellularLocation>
        <location evidence="1">Cell envelope</location>
    </subcellularLocation>
</comment>
<comment type="caution">
    <text evidence="5">The sequence shown here is derived from an EMBL/GenBank/DDBJ whole genome shotgun (WGS) entry which is preliminary data.</text>
</comment>
<proteinExistence type="inferred from homology"/>
<keyword evidence="3" id="KW-0378">Hydrolase</keyword>
<sequence>MSITQRQSSFTGPRMSHLKMKAGLFSIACIVTVQVAASQPHHAQHHHHRKRAQDVVTDVITDIETVTYQFEDVIVFVDDSDNPVSTTTVYRNLMGPTPTPSSTPIPPPATTAQSSTSAPPPPPPQPPRTLSTPPPALSIPPTTTPPPSQPAPAPHPAPQPTQANPPPPPAKPSSPPSSPSSGGGSSSGPGFSSAISYTPYNADNSCKSASQVAADLHDVSSYQVIRLYGTDCNQIANVVAATKGSVHLFLGIFDINSIPSEVSIIKSAVNGNWGIVNTVSVGNELVNSGKASASQVIAAIGTARSALQQAGYNGPVVTVDTMMAMKNNIGLCTASSFCAINCHAFFDGNTLPSGAGEFVKNWAQQISEAAGGKMTVVTESGWPTQGDPNGQAVPSQENHQAAIASLKSAFEGGTNLVLYGMYNDLWKKDGPSTFGAEKYWGIYGNAPA</sequence>
<dbReference type="Gene3D" id="3.20.20.80">
    <property type="entry name" value="Glycosidases"/>
    <property type="match status" value="2"/>
</dbReference>
<dbReference type="SUPFAM" id="SSF51445">
    <property type="entry name" value="(Trans)glycosidases"/>
    <property type="match status" value="1"/>
</dbReference>
<evidence type="ECO:0000256" key="2">
    <source>
        <dbReference type="ARBA" id="ARBA00008773"/>
    </source>
</evidence>
<feature type="compositionally biased region" description="Pro residues" evidence="4">
    <location>
        <begin position="118"/>
        <end position="178"/>
    </location>
</feature>
<evidence type="ECO:0000256" key="3">
    <source>
        <dbReference type="ARBA" id="ARBA00022801"/>
    </source>
</evidence>
<evidence type="ECO:0000256" key="1">
    <source>
        <dbReference type="ARBA" id="ARBA00004196"/>
    </source>
</evidence>
<reference evidence="5 6" key="1">
    <citation type="submission" date="2024-09" db="EMBL/GenBank/DDBJ databases">
        <title>Rethinking Asexuality: The Enigmatic Case of Functional Sexual Genes in Lepraria (Stereocaulaceae).</title>
        <authorList>
            <person name="Doellman M."/>
            <person name="Sun Y."/>
            <person name="Barcenas-Pena A."/>
            <person name="Lumbsch H.T."/>
            <person name="Grewe F."/>
        </authorList>
    </citation>
    <scope>NUCLEOTIDE SEQUENCE [LARGE SCALE GENOMIC DNA]</scope>
    <source>
        <strain evidence="5 6">Mercado 3170</strain>
    </source>
</reference>
<gene>
    <name evidence="5" type="ORF">N7G274_001944</name>
</gene>
<evidence type="ECO:0000313" key="6">
    <source>
        <dbReference type="Proteomes" id="UP001590950"/>
    </source>
</evidence>
<evidence type="ECO:0000313" key="5">
    <source>
        <dbReference type="EMBL" id="KAL2045516.1"/>
    </source>
</evidence>
<name>A0ABR4AKY4_9LECA</name>
<evidence type="ECO:0000256" key="4">
    <source>
        <dbReference type="SAM" id="MobiDB-lite"/>
    </source>
</evidence>
<dbReference type="InterPro" id="IPR050732">
    <property type="entry name" value="Beta-glucan_modifiers"/>
</dbReference>
<dbReference type="EMBL" id="JBEFKJ010000006">
    <property type="protein sequence ID" value="KAL2045516.1"/>
    <property type="molecule type" value="Genomic_DNA"/>
</dbReference>
<accession>A0ABR4AKY4</accession>